<dbReference type="GO" id="GO:0016477">
    <property type="term" value="P:cell migration"/>
    <property type="evidence" value="ECO:0007669"/>
    <property type="project" value="TreeGrafter"/>
</dbReference>
<feature type="region of interest" description="Disordered" evidence="3">
    <location>
        <begin position="361"/>
        <end position="418"/>
    </location>
</feature>
<organism evidence="5 6">
    <name type="scientific">Parthenolecanium corni</name>
    <dbReference type="NCBI Taxonomy" id="536013"/>
    <lineage>
        <taxon>Eukaryota</taxon>
        <taxon>Metazoa</taxon>
        <taxon>Ecdysozoa</taxon>
        <taxon>Arthropoda</taxon>
        <taxon>Hexapoda</taxon>
        <taxon>Insecta</taxon>
        <taxon>Pterygota</taxon>
        <taxon>Neoptera</taxon>
        <taxon>Paraneoptera</taxon>
        <taxon>Hemiptera</taxon>
        <taxon>Sternorrhyncha</taxon>
        <taxon>Coccoidea</taxon>
        <taxon>Coccidae</taxon>
        <taxon>Parthenolecanium</taxon>
    </lineage>
</organism>
<dbReference type="PANTHER" id="PTHR14791">
    <property type="entry name" value="BOMB/KIRA PROTEINS"/>
    <property type="match status" value="1"/>
</dbReference>
<dbReference type="GO" id="GO:0035330">
    <property type="term" value="P:regulation of hippo signaling"/>
    <property type="evidence" value="ECO:0007669"/>
    <property type="project" value="TreeGrafter"/>
</dbReference>
<dbReference type="GO" id="GO:0046621">
    <property type="term" value="P:negative regulation of organ growth"/>
    <property type="evidence" value="ECO:0007669"/>
    <property type="project" value="TreeGrafter"/>
</dbReference>
<dbReference type="GO" id="GO:0005737">
    <property type="term" value="C:cytoplasm"/>
    <property type="evidence" value="ECO:0007669"/>
    <property type="project" value="UniProtKB-SubCell"/>
</dbReference>
<evidence type="ECO:0000259" key="4">
    <source>
        <dbReference type="PROSITE" id="PS50020"/>
    </source>
</evidence>
<dbReference type="GO" id="GO:0006355">
    <property type="term" value="P:regulation of DNA-templated transcription"/>
    <property type="evidence" value="ECO:0007669"/>
    <property type="project" value="TreeGrafter"/>
</dbReference>
<dbReference type="Gene3D" id="2.20.70.10">
    <property type="match status" value="1"/>
</dbReference>
<dbReference type="Pfam" id="PF00397">
    <property type="entry name" value="WW"/>
    <property type="match status" value="1"/>
</dbReference>
<dbReference type="AlphaFoldDB" id="A0AAN9U3F9"/>
<evidence type="ECO:0000256" key="3">
    <source>
        <dbReference type="SAM" id="MobiDB-lite"/>
    </source>
</evidence>
<protein>
    <recommendedName>
        <fullName evidence="4">WW domain-containing protein</fullName>
    </recommendedName>
</protein>
<dbReference type="SUPFAM" id="SSF51045">
    <property type="entry name" value="WW domain"/>
    <property type="match status" value="1"/>
</dbReference>
<name>A0AAN9U3F9_9HEMI</name>
<feature type="domain" description="WW" evidence="4">
    <location>
        <begin position="8"/>
        <end position="42"/>
    </location>
</feature>
<evidence type="ECO:0000256" key="2">
    <source>
        <dbReference type="ARBA" id="ARBA00022490"/>
    </source>
</evidence>
<feature type="compositionally biased region" description="Polar residues" evidence="3">
    <location>
        <begin position="384"/>
        <end position="407"/>
    </location>
</feature>
<dbReference type="GO" id="GO:0060090">
    <property type="term" value="F:molecular adaptor activity"/>
    <property type="evidence" value="ECO:0007669"/>
    <property type="project" value="TreeGrafter"/>
</dbReference>
<gene>
    <name evidence="5" type="ORF">V9T40_007317</name>
</gene>
<evidence type="ECO:0000313" key="6">
    <source>
        <dbReference type="Proteomes" id="UP001367676"/>
    </source>
</evidence>
<keyword evidence="6" id="KW-1185">Reference proteome</keyword>
<proteinExistence type="predicted"/>
<comment type="caution">
    <text evidence="5">The sequence shown here is derived from an EMBL/GenBank/DDBJ whole genome shotgun (WGS) entry which is preliminary data.</text>
</comment>
<dbReference type="InterPro" id="IPR036020">
    <property type="entry name" value="WW_dom_sf"/>
</dbReference>
<accession>A0AAN9U3F9</accession>
<dbReference type="PANTHER" id="PTHR14791:SF23">
    <property type="entry name" value="WW DOMAIN-CONTAINING PROTEIN"/>
    <property type="match status" value="1"/>
</dbReference>
<sequence length="508" mass="56946">MSDISENISLPPGWDTKYDFRTGKRYYINYFTKHTSLEDPRMKYKKLQNGDSFGFQSYQSSPARSYSPQPLYHMHQDINFSSGRPSPIMGRSYSPLMGSNAIHYLAQKPHEYPTLESSVAKIKSLFPTVSETHIKTLLHKYHYREAVVMSALQVEKHPLTTPGPYSSPLAAARHVIAQITPSAPGSPGRFSFTSALRNLSPKRTPHSSPKMKLRYLKSVFPVVEETVLLDTLCNSENNVHKATETLMTMGFIKKTDQSKISKKAEETYSVEKELKSDCVYIPLRDPSPKLKSYEEKTKIKKKLESKFEKIAERIITLALETAEYDEERAEQFLVSTLSDEVKSESSELIASKKELTENKIASPDNNDVLEKPFRDSGIWEKTSPDSMDTKTTSETATPSPNESVETNTIDKEATPQSKQIPVTVPVEPKPVPVREATFISKTGIKLCSKLIPKGSNKTLLGSRCTPKGANHELYKGPLKGLAKGSKFADKNPAKIREKNTQQGECTII</sequence>
<evidence type="ECO:0000313" key="5">
    <source>
        <dbReference type="EMBL" id="KAK7605459.1"/>
    </source>
</evidence>
<dbReference type="GO" id="GO:0019900">
    <property type="term" value="F:kinase binding"/>
    <property type="evidence" value="ECO:0007669"/>
    <property type="project" value="TreeGrafter"/>
</dbReference>
<dbReference type="CDD" id="cd00201">
    <property type="entry name" value="WW"/>
    <property type="match status" value="1"/>
</dbReference>
<dbReference type="CDD" id="cd14279">
    <property type="entry name" value="CUE"/>
    <property type="match status" value="1"/>
</dbReference>
<feature type="compositionally biased region" description="Basic and acidic residues" evidence="3">
    <location>
        <begin position="368"/>
        <end position="378"/>
    </location>
</feature>
<dbReference type="EMBL" id="JBBCAQ010000002">
    <property type="protein sequence ID" value="KAK7605459.1"/>
    <property type="molecule type" value="Genomic_DNA"/>
</dbReference>
<comment type="subcellular location">
    <subcellularLocation>
        <location evidence="1">Cytoplasm</location>
    </subcellularLocation>
</comment>
<dbReference type="PROSITE" id="PS50020">
    <property type="entry name" value="WW_DOMAIN_2"/>
    <property type="match status" value="1"/>
</dbReference>
<dbReference type="Proteomes" id="UP001367676">
    <property type="component" value="Unassembled WGS sequence"/>
</dbReference>
<reference evidence="5 6" key="1">
    <citation type="submission" date="2024-03" db="EMBL/GenBank/DDBJ databases">
        <title>Adaptation during the transition from Ophiocordyceps entomopathogen to insect associate is accompanied by gene loss and intensified selection.</title>
        <authorList>
            <person name="Ward C.M."/>
            <person name="Onetto C.A."/>
            <person name="Borneman A.R."/>
        </authorList>
    </citation>
    <scope>NUCLEOTIDE SEQUENCE [LARGE SCALE GENOMIC DNA]</scope>
    <source>
        <strain evidence="5">AWRI1</strain>
        <tissue evidence="5">Single Adult Female</tissue>
    </source>
</reference>
<dbReference type="InterPro" id="IPR001202">
    <property type="entry name" value="WW_dom"/>
</dbReference>
<keyword evidence="2" id="KW-0963">Cytoplasm</keyword>
<evidence type="ECO:0000256" key="1">
    <source>
        <dbReference type="ARBA" id="ARBA00004496"/>
    </source>
</evidence>
<dbReference type="InterPro" id="IPR051105">
    <property type="entry name" value="WWC/KIBRA_Hippo_Reg"/>
</dbReference>